<protein>
    <submittedName>
        <fullName evidence="3">Magnesium transporter</fullName>
    </submittedName>
</protein>
<reference evidence="3" key="1">
    <citation type="submission" date="2020-07" db="EMBL/GenBank/DDBJ databases">
        <title>Huge and variable diversity of episymbiotic CPR bacteria and DPANN archaea in groundwater ecosystems.</title>
        <authorList>
            <person name="He C.Y."/>
            <person name="Keren R."/>
            <person name="Whittaker M."/>
            <person name="Farag I.F."/>
            <person name="Doudna J."/>
            <person name="Cate J.H.D."/>
            <person name="Banfield J.F."/>
        </authorList>
    </citation>
    <scope>NUCLEOTIDE SEQUENCE</scope>
    <source>
        <strain evidence="3">NC_groundwater_580_Pr5_B-0.1um_64_19</strain>
    </source>
</reference>
<dbReference type="InterPro" id="IPR000644">
    <property type="entry name" value="CBS_dom"/>
</dbReference>
<dbReference type="GO" id="GO:0016020">
    <property type="term" value="C:membrane"/>
    <property type="evidence" value="ECO:0007669"/>
    <property type="project" value="InterPro"/>
</dbReference>
<feature type="domain" description="CBS" evidence="2">
    <location>
        <begin position="356"/>
        <end position="411"/>
    </location>
</feature>
<dbReference type="Proteomes" id="UP000779809">
    <property type="component" value="Unassembled WGS sequence"/>
</dbReference>
<dbReference type="PROSITE" id="PS51371">
    <property type="entry name" value="CBS"/>
    <property type="match status" value="1"/>
</dbReference>
<dbReference type="Gene3D" id="1.25.60.10">
    <property type="entry name" value="MgtE N-terminal domain-like"/>
    <property type="match status" value="1"/>
</dbReference>
<dbReference type="InterPro" id="IPR046342">
    <property type="entry name" value="CBS_dom_sf"/>
</dbReference>
<dbReference type="Pfam" id="PF03448">
    <property type="entry name" value="MgtE_N"/>
    <property type="match status" value="1"/>
</dbReference>
<gene>
    <name evidence="3" type="ORF">HYX28_03570</name>
</gene>
<name>A0A932A6Y8_9BACT</name>
<dbReference type="GO" id="GO:0015095">
    <property type="term" value="F:magnesium ion transmembrane transporter activity"/>
    <property type="evidence" value="ECO:0007669"/>
    <property type="project" value="InterPro"/>
</dbReference>
<dbReference type="SMART" id="SM00924">
    <property type="entry name" value="MgtE_N"/>
    <property type="match status" value="1"/>
</dbReference>
<dbReference type="EMBL" id="JACPNR010000004">
    <property type="protein sequence ID" value="MBI2677840.1"/>
    <property type="molecule type" value="Genomic_DNA"/>
</dbReference>
<dbReference type="InterPro" id="IPR038076">
    <property type="entry name" value="MgtE_N_sf"/>
</dbReference>
<dbReference type="InterPro" id="IPR006668">
    <property type="entry name" value="Mg_transptr_MgtE_intracell_dom"/>
</dbReference>
<accession>A0A932A6Y8</accession>
<dbReference type="SUPFAM" id="SSF158791">
    <property type="entry name" value="MgtE N-terminal domain-like"/>
    <property type="match status" value="1"/>
</dbReference>
<evidence type="ECO:0000256" key="1">
    <source>
        <dbReference type="PROSITE-ProRule" id="PRU00703"/>
    </source>
</evidence>
<keyword evidence="1" id="KW-0129">CBS domain</keyword>
<dbReference type="SMART" id="SM00116">
    <property type="entry name" value="CBS"/>
    <property type="match status" value="2"/>
</dbReference>
<dbReference type="PANTHER" id="PTHR43773">
    <property type="entry name" value="MAGNESIUM TRANSPORTER MGTE"/>
    <property type="match status" value="1"/>
</dbReference>
<proteinExistence type="predicted"/>
<dbReference type="InterPro" id="IPR006669">
    <property type="entry name" value="MgtE_transporter"/>
</dbReference>
<evidence type="ECO:0000313" key="3">
    <source>
        <dbReference type="EMBL" id="MBI2677840.1"/>
    </source>
</evidence>
<comment type="caution">
    <text evidence="3">The sequence shown here is derived from an EMBL/GenBank/DDBJ whole genome shotgun (WGS) entry which is preliminary data.</text>
</comment>
<organism evidence="3 4">
    <name type="scientific">Candidatus Korobacter versatilis</name>
    <dbReference type="NCBI Taxonomy" id="658062"/>
    <lineage>
        <taxon>Bacteria</taxon>
        <taxon>Pseudomonadati</taxon>
        <taxon>Acidobacteriota</taxon>
        <taxon>Terriglobia</taxon>
        <taxon>Terriglobales</taxon>
        <taxon>Candidatus Korobacteraceae</taxon>
        <taxon>Candidatus Korobacter</taxon>
    </lineage>
</organism>
<dbReference type="Gene3D" id="3.10.580.10">
    <property type="entry name" value="CBS-domain"/>
    <property type="match status" value="1"/>
</dbReference>
<dbReference type="Pfam" id="PF00571">
    <property type="entry name" value="CBS"/>
    <property type="match status" value="1"/>
</dbReference>
<dbReference type="PANTHER" id="PTHR43773:SF1">
    <property type="entry name" value="MAGNESIUM TRANSPORTER MGTE"/>
    <property type="match status" value="1"/>
</dbReference>
<evidence type="ECO:0000259" key="2">
    <source>
        <dbReference type="PROSITE" id="PS51371"/>
    </source>
</evidence>
<evidence type="ECO:0000313" key="4">
    <source>
        <dbReference type="Proteomes" id="UP000779809"/>
    </source>
</evidence>
<dbReference type="SUPFAM" id="SSF54631">
    <property type="entry name" value="CBS-domain pair"/>
    <property type="match status" value="1"/>
</dbReference>
<dbReference type="CDD" id="cd04606">
    <property type="entry name" value="CBS_pair_Mg_transporter"/>
    <property type="match status" value="1"/>
</dbReference>
<dbReference type="AlphaFoldDB" id="A0A932A6Y8"/>
<sequence length="411" mass="44574">MSIALTELLGAPVLGPTGSVAGRIREVTLAPQHDGARVTNFIIRTRQGERMLAAGALAGVTPSGLSVSSAEFLPVEGIETLLLLSRDLLDQQIIDVNGRKVVRVNDVDFSAHRNNGSVTLKVDAVDVGMRGAVRQLLQGIVPRGALRSLLSKIHARHIPWEFVDLIETDPARRVRLKIAHDRLSQLHPADIADILEDLAPAEREAVFEALDEEVAAEVVEEIHPKLQASLVESLDPEHAADIVEEMHPDAAADLLDKLPEKTSEGILHEMEPEERDEVAELLEFRDDTAAGKMTTEYISLAPVANVGDAIDMLRSFEGGIESVSTIYLVEPDEKLVGAVPLARLVLSSENTPLLSLTVDPLISCHAGANEKEVAELFDKYNLLTLPVLDEHGRLTGVITADDVISLLRSKL</sequence>